<keyword evidence="3" id="KW-1185">Reference proteome</keyword>
<dbReference type="HOGENOM" id="CLU_2014971_0_0_1"/>
<protein>
    <submittedName>
        <fullName evidence="2">Uncharacterized protein</fullName>
    </submittedName>
</protein>
<comment type="caution">
    <text evidence="2">The sequence shown here is derived from an EMBL/GenBank/DDBJ whole genome shotgun (WGS) entry which is preliminary data.</text>
</comment>
<reference evidence="2 3" key="1">
    <citation type="submission" date="2013-03" db="EMBL/GenBank/DDBJ databases">
        <title>The Genome Sequence of Capronia coronata CBS 617.96.</title>
        <authorList>
            <consortium name="The Broad Institute Genomics Platform"/>
            <person name="Cuomo C."/>
            <person name="de Hoog S."/>
            <person name="Gorbushina A."/>
            <person name="Walker B."/>
            <person name="Young S.K."/>
            <person name="Zeng Q."/>
            <person name="Gargeya S."/>
            <person name="Fitzgerald M."/>
            <person name="Haas B."/>
            <person name="Abouelleil A."/>
            <person name="Allen A.W."/>
            <person name="Alvarado L."/>
            <person name="Arachchi H.M."/>
            <person name="Berlin A.M."/>
            <person name="Chapman S.B."/>
            <person name="Gainer-Dewar J."/>
            <person name="Goldberg J."/>
            <person name="Griggs A."/>
            <person name="Gujja S."/>
            <person name="Hansen M."/>
            <person name="Howarth C."/>
            <person name="Imamovic A."/>
            <person name="Ireland A."/>
            <person name="Larimer J."/>
            <person name="McCowan C."/>
            <person name="Murphy C."/>
            <person name="Pearson M."/>
            <person name="Poon T.W."/>
            <person name="Priest M."/>
            <person name="Roberts A."/>
            <person name="Saif S."/>
            <person name="Shea T."/>
            <person name="Sisk P."/>
            <person name="Sykes S."/>
            <person name="Wortman J."/>
            <person name="Nusbaum C."/>
            <person name="Birren B."/>
        </authorList>
    </citation>
    <scope>NUCLEOTIDE SEQUENCE [LARGE SCALE GENOMIC DNA]</scope>
    <source>
        <strain evidence="2 3">CBS 617.96</strain>
    </source>
</reference>
<proteinExistence type="predicted"/>
<feature type="compositionally biased region" description="Acidic residues" evidence="1">
    <location>
        <begin position="83"/>
        <end position="97"/>
    </location>
</feature>
<dbReference type="RefSeq" id="XP_007725753.1">
    <property type="nucleotide sequence ID" value="XM_007727563.1"/>
</dbReference>
<evidence type="ECO:0000313" key="2">
    <source>
        <dbReference type="EMBL" id="EXJ83067.1"/>
    </source>
</evidence>
<dbReference type="GeneID" id="19161552"/>
<evidence type="ECO:0000256" key="1">
    <source>
        <dbReference type="SAM" id="MobiDB-lite"/>
    </source>
</evidence>
<feature type="region of interest" description="Disordered" evidence="1">
    <location>
        <begin position="1"/>
        <end position="123"/>
    </location>
</feature>
<dbReference type="Proteomes" id="UP000019484">
    <property type="component" value="Unassembled WGS sequence"/>
</dbReference>
<dbReference type="EMBL" id="AMWN01000006">
    <property type="protein sequence ID" value="EXJ83067.1"/>
    <property type="molecule type" value="Genomic_DNA"/>
</dbReference>
<organism evidence="2 3">
    <name type="scientific">Capronia coronata CBS 617.96</name>
    <dbReference type="NCBI Taxonomy" id="1182541"/>
    <lineage>
        <taxon>Eukaryota</taxon>
        <taxon>Fungi</taxon>
        <taxon>Dikarya</taxon>
        <taxon>Ascomycota</taxon>
        <taxon>Pezizomycotina</taxon>
        <taxon>Eurotiomycetes</taxon>
        <taxon>Chaetothyriomycetidae</taxon>
        <taxon>Chaetothyriales</taxon>
        <taxon>Herpotrichiellaceae</taxon>
        <taxon>Capronia</taxon>
    </lineage>
</organism>
<dbReference type="AlphaFoldDB" id="W9XR90"/>
<accession>W9XR90</accession>
<evidence type="ECO:0000313" key="3">
    <source>
        <dbReference type="Proteomes" id="UP000019484"/>
    </source>
</evidence>
<name>W9XR90_9EURO</name>
<gene>
    <name evidence="2" type="ORF">A1O1_06685</name>
</gene>
<sequence>MASHHPKPSSQSPSPKKTESTESPFPKLELPAKSAGDNDWHLWTVASRVKTSVSAKVPDETAPENPENTSAEKDGGAANNDIDLNEDDLINFSDEEIERYGQFDDPVQSKDSNPVGTNEEVPE</sequence>